<accession>A0A4R6S4N8</accession>
<feature type="region of interest" description="Disordered" evidence="1">
    <location>
        <begin position="163"/>
        <end position="182"/>
    </location>
</feature>
<dbReference type="AlphaFoldDB" id="A0A4R6S4N8"/>
<sequence length="219" mass="23506">MTLTPAAYWELIHAERARVVAMLERLTPEQWAAGSLCAEWNVEQVTAHLTAAAHTGTAAWVRSIVLAGFNPGRHNARRLAERLGETPVATLDQLRASLALTVAPTKDYAAWLGEVIVHGQDIARALEIELVPNPAAVREVAEFYAAKDFAVNSRSQVRGLRLEASDGADPSDPASRFSTGTGPVVRGPLLDLVLAMAGRPSACERLEGEGAAELRKRLA</sequence>
<evidence type="ECO:0000313" key="5">
    <source>
        <dbReference type="Proteomes" id="UP000295601"/>
    </source>
</evidence>
<evidence type="ECO:0000259" key="2">
    <source>
        <dbReference type="Pfam" id="PF07398"/>
    </source>
</evidence>
<feature type="domain" description="Mycothiol-dependent maleylpyruvate isomerase metal-binding" evidence="3">
    <location>
        <begin position="13"/>
        <end position="98"/>
    </location>
</feature>
<protein>
    <submittedName>
        <fullName evidence="4">Uncharacterized protein (TIGR03083 family)</fullName>
    </submittedName>
</protein>
<dbReference type="OrthoDB" id="5178565at2"/>
<organism evidence="4 5">
    <name type="scientific">Leucobacter luti</name>
    <dbReference type="NCBI Taxonomy" id="340320"/>
    <lineage>
        <taxon>Bacteria</taxon>
        <taxon>Bacillati</taxon>
        <taxon>Actinomycetota</taxon>
        <taxon>Actinomycetes</taxon>
        <taxon>Micrococcales</taxon>
        <taxon>Microbacteriaceae</taxon>
        <taxon>Leucobacter</taxon>
    </lineage>
</organism>
<dbReference type="Pfam" id="PF11716">
    <property type="entry name" value="MDMPI_N"/>
    <property type="match status" value="1"/>
</dbReference>
<dbReference type="SUPFAM" id="SSF109854">
    <property type="entry name" value="DinB/YfiT-like putative metalloenzymes"/>
    <property type="match status" value="1"/>
</dbReference>
<evidence type="ECO:0000256" key="1">
    <source>
        <dbReference type="SAM" id="MobiDB-lite"/>
    </source>
</evidence>
<dbReference type="Pfam" id="PF07398">
    <property type="entry name" value="MDMPI_C"/>
    <property type="match status" value="1"/>
</dbReference>
<name>A0A4R6S4N8_9MICO</name>
<comment type="caution">
    <text evidence="4">The sequence shown here is derived from an EMBL/GenBank/DDBJ whole genome shotgun (WGS) entry which is preliminary data.</text>
</comment>
<dbReference type="Proteomes" id="UP000295601">
    <property type="component" value="Unassembled WGS sequence"/>
</dbReference>
<dbReference type="GO" id="GO:0046872">
    <property type="term" value="F:metal ion binding"/>
    <property type="evidence" value="ECO:0007669"/>
    <property type="project" value="InterPro"/>
</dbReference>
<proteinExistence type="predicted"/>
<dbReference type="InterPro" id="IPR010872">
    <property type="entry name" value="MDMPI_C-term_domain"/>
</dbReference>
<reference evidence="4 5" key="1">
    <citation type="submission" date="2019-03" db="EMBL/GenBank/DDBJ databases">
        <title>Genomic analyses of the natural microbiome of Caenorhabditis elegans.</title>
        <authorList>
            <person name="Samuel B."/>
        </authorList>
    </citation>
    <scope>NUCLEOTIDE SEQUENCE [LARGE SCALE GENOMIC DNA]</scope>
    <source>
        <strain evidence="4 5">JUb18</strain>
    </source>
</reference>
<dbReference type="InterPro" id="IPR034660">
    <property type="entry name" value="DinB/YfiT-like"/>
</dbReference>
<dbReference type="EMBL" id="SNYA01000002">
    <property type="protein sequence ID" value="TDP94224.1"/>
    <property type="molecule type" value="Genomic_DNA"/>
</dbReference>
<dbReference type="InterPro" id="IPR017517">
    <property type="entry name" value="Maleyloyr_isom"/>
</dbReference>
<dbReference type="NCBIfam" id="TIGR03083">
    <property type="entry name" value="maleylpyruvate isomerase family mycothiol-dependent enzyme"/>
    <property type="match status" value="1"/>
</dbReference>
<dbReference type="Gene3D" id="1.20.120.450">
    <property type="entry name" value="dinb family like domain"/>
    <property type="match status" value="1"/>
</dbReference>
<gene>
    <name evidence="4" type="ORF">EDF62_0631</name>
</gene>
<evidence type="ECO:0000259" key="3">
    <source>
        <dbReference type="Pfam" id="PF11716"/>
    </source>
</evidence>
<dbReference type="RefSeq" id="WP_133615783.1">
    <property type="nucleotide sequence ID" value="NZ_SNYA01000002.1"/>
</dbReference>
<dbReference type="InterPro" id="IPR024344">
    <property type="entry name" value="MDMPI_metal-binding"/>
</dbReference>
<evidence type="ECO:0000313" key="4">
    <source>
        <dbReference type="EMBL" id="TDP94224.1"/>
    </source>
</evidence>
<feature type="domain" description="MDMPI C-terminal" evidence="2">
    <location>
        <begin position="136"/>
        <end position="214"/>
    </location>
</feature>
<keyword evidence="5" id="KW-1185">Reference proteome</keyword>